<proteinExistence type="predicted"/>
<feature type="compositionally biased region" description="Polar residues" evidence="1">
    <location>
        <begin position="15"/>
        <end position="25"/>
    </location>
</feature>
<dbReference type="GeneID" id="87809670"/>
<dbReference type="AlphaFoldDB" id="A0AAF0YA55"/>
<dbReference type="EMBL" id="CP086717">
    <property type="protein sequence ID" value="WOO82968.1"/>
    <property type="molecule type" value="Genomic_DNA"/>
</dbReference>
<dbReference type="RefSeq" id="XP_062629000.1">
    <property type="nucleotide sequence ID" value="XM_062773016.1"/>
</dbReference>
<accession>A0AAF0YA55</accession>
<protein>
    <submittedName>
        <fullName evidence="2">Uncharacterized protein</fullName>
    </submittedName>
</protein>
<gene>
    <name evidence="2" type="ORF">LOC62_04G006447</name>
</gene>
<evidence type="ECO:0000313" key="3">
    <source>
        <dbReference type="Proteomes" id="UP000827549"/>
    </source>
</evidence>
<reference evidence="2" key="1">
    <citation type="submission" date="2023-10" db="EMBL/GenBank/DDBJ databases">
        <authorList>
            <person name="Noh H."/>
        </authorList>
    </citation>
    <scope>NUCLEOTIDE SEQUENCE</scope>
    <source>
        <strain evidence="2">DUCC4014</strain>
    </source>
</reference>
<sequence>MPPKLLKPPGDKAKTSLSDNETSQIYPPDNPPPPVKLPRVYGYSDARMRQLQEENHPVVAPLERAETLQFNEAWVKLFPKGVPVDDETLMGINHIDHQLLFNAFVSLLYKYPFFIRQGYDFFEVNVIAFKYNINVSQGFTLPYLKEFTFALHTERIRDLRVALPINHTNHGDIYRRFTCFLLQVLANPNLDTLFLDLEADFHFPYPMLDLYLSSPRSAGLHRFKIGVKDSFFAQKLIRGIPSANTDLQLICFNKCKATDAVACSCKARYLGPIDPGYHVLFSAVLDRNKEPRAENLHLPGCFVTLKYRREIAGDVAWEPAITKAEAVYILKNAGLINHLLKSNATRMLHERPEIGAQIIWDVLLRAPSRKQLAAQVWEGGTSMEAECSRR</sequence>
<evidence type="ECO:0000313" key="2">
    <source>
        <dbReference type="EMBL" id="WOO82968.1"/>
    </source>
</evidence>
<name>A0AAF0YA55_9TREE</name>
<feature type="region of interest" description="Disordered" evidence="1">
    <location>
        <begin position="1"/>
        <end position="35"/>
    </location>
</feature>
<organism evidence="2 3">
    <name type="scientific">Vanrija pseudolonga</name>
    <dbReference type="NCBI Taxonomy" id="143232"/>
    <lineage>
        <taxon>Eukaryota</taxon>
        <taxon>Fungi</taxon>
        <taxon>Dikarya</taxon>
        <taxon>Basidiomycota</taxon>
        <taxon>Agaricomycotina</taxon>
        <taxon>Tremellomycetes</taxon>
        <taxon>Trichosporonales</taxon>
        <taxon>Trichosporonaceae</taxon>
        <taxon>Vanrija</taxon>
    </lineage>
</organism>
<keyword evidence="3" id="KW-1185">Reference proteome</keyword>
<evidence type="ECO:0000256" key="1">
    <source>
        <dbReference type="SAM" id="MobiDB-lite"/>
    </source>
</evidence>
<dbReference type="Proteomes" id="UP000827549">
    <property type="component" value="Chromosome 4"/>
</dbReference>